<keyword evidence="3" id="KW-1185">Reference proteome</keyword>
<dbReference type="PANTHER" id="PTHR36944">
    <property type="entry name" value="PROTEIN CBG02791-RELATED"/>
    <property type="match status" value="1"/>
</dbReference>
<accession>A0AA36DCQ5</accession>
<feature type="chain" id="PRO_5041320522" evidence="1">
    <location>
        <begin position="17"/>
        <end position="284"/>
    </location>
</feature>
<feature type="non-terminal residue" evidence="2">
    <location>
        <position position="1"/>
    </location>
</feature>
<name>A0AA36DCQ5_9BILA</name>
<keyword evidence="1" id="KW-0732">Signal</keyword>
<dbReference type="AlphaFoldDB" id="A0AA36DCQ5"/>
<reference evidence="2" key="1">
    <citation type="submission" date="2023-06" db="EMBL/GenBank/DDBJ databases">
        <authorList>
            <person name="Delattre M."/>
        </authorList>
    </citation>
    <scope>NUCLEOTIDE SEQUENCE</scope>
    <source>
        <strain evidence="2">AF72</strain>
    </source>
</reference>
<evidence type="ECO:0000256" key="1">
    <source>
        <dbReference type="SAM" id="SignalP"/>
    </source>
</evidence>
<organism evidence="2 3">
    <name type="scientific">Mesorhabditis spiculigera</name>
    <dbReference type="NCBI Taxonomy" id="96644"/>
    <lineage>
        <taxon>Eukaryota</taxon>
        <taxon>Metazoa</taxon>
        <taxon>Ecdysozoa</taxon>
        <taxon>Nematoda</taxon>
        <taxon>Chromadorea</taxon>
        <taxon>Rhabditida</taxon>
        <taxon>Rhabditina</taxon>
        <taxon>Rhabditomorpha</taxon>
        <taxon>Rhabditoidea</taxon>
        <taxon>Rhabditidae</taxon>
        <taxon>Mesorhabditinae</taxon>
        <taxon>Mesorhabditis</taxon>
    </lineage>
</organism>
<sequence>MKKLLVLILLANCIDTHPRRHQRREVARNSDESKATEASCETQCDAQWKDDFQVLHGKPFDLNFFDVPLDLTVISSRKELTSFCGITTQKSSCYKNECGHRKLEWTPERHICELHYQEFKNSINCLSKTKEIVHKECSTVCDRVVQQRISPAERKFLEQRKLSREGLREFERQNGICTFVSCHNMCHEKVVLHKCEPAEKHKTVKLINAYYQEYMRKEFEIFALPDHQVLFSSFCRRITPDEDENEFVPGNGAYNNRTLSRISNAVRQVVEFMEEQEQQESEEE</sequence>
<protein>
    <submittedName>
        <fullName evidence="2">Uncharacterized protein</fullName>
    </submittedName>
</protein>
<dbReference type="Proteomes" id="UP001177023">
    <property type="component" value="Unassembled WGS sequence"/>
</dbReference>
<dbReference type="PANTHER" id="PTHR36944:SF3">
    <property type="entry name" value="PROTEIN CBG10961"/>
    <property type="match status" value="1"/>
</dbReference>
<feature type="signal peptide" evidence="1">
    <location>
        <begin position="1"/>
        <end position="16"/>
    </location>
</feature>
<comment type="caution">
    <text evidence="2">The sequence shown here is derived from an EMBL/GenBank/DDBJ whole genome shotgun (WGS) entry which is preliminary data.</text>
</comment>
<dbReference type="EMBL" id="CATQJA010002665">
    <property type="protein sequence ID" value="CAJ0583839.1"/>
    <property type="molecule type" value="Genomic_DNA"/>
</dbReference>
<evidence type="ECO:0000313" key="2">
    <source>
        <dbReference type="EMBL" id="CAJ0583839.1"/>
    </source>
</evidence>
<gene>
    <name evidence="2" type="ORF">MSPICULIGERA_LOCUS21908</name>
</gene>
<proteinExistence type="predicted"/>
<evidence type="ECO:0000313" key="3">
    <source>
        <dbReference type="Proteomes" id="UP001177023"/>
    </source>
</evidence>